<dbReference type="InterPro" id="IPR036465">
    <property type="entry name" value="vWFA_dom_sf"/>
</dbReference>
<evidence type="ECO:0000256" key="1">
    <source>
        <dbReference type="SAM" id="SignalP"/>
    </source>
</evidence>
<feature type="chain" id="PRO_5025490377" evidence="1">
    <location>
        <begin position="21"/>
        <end position="517"/>
    </location>
</feature>
<dbReference type="SUPFAM" id="SSF53300">
    <property type="entry name" value="vWA-like"/>
    <property type="match status" value="1"/>
</dbReference>
<dbReference type="Pfam" id="PF12034">
    <property type="entry name" value="YfbK_C"/>
    <property type="match status" value="1"/>
</dbReference>
<dbReference type="Pfam" id="PF12450">
    <property type="entry name" value="vWF_A"/>
    <property type="match status" value="1"/>
</dbReference>
<proteinExistence type="predicted"/>
<sequence>MKTRVLFLTVFLTLMGAVLSTTQASSTTVVVCPPTTAAGLRHFKDYGSSPFFTTAEHDKSTFALDVDRASFDVAKLWLRNAERPPTGAIRPEEFVNALPYQYPVPDQGLNLSLDGVRPHPFSDDDALGLLRVVMQAADAPPRSPMSIIICLDRSGSMGEHTGLPGQRRVKFDLARALIRQLADDLQVQDRLGLVSYATDSTVDVETARIATLADPLPAALQSLVPDNSTNLFSGLHLAYTQATREKELWPDREVAIILISDGAANTGLTNHQQMLEQTESFRDQGIRLSTVGIGFETLNDEILEQLGDKGDGQYVFFGDLEDKERVLKTVMSHLLPVALEARSQLVFEPAAVTAWRQVGFENRSMRDEAFGDNSVDAGEVGSGQSVTVLYEIELTDPDPAGDSPETEQIVATAHLRWLDLEGQWFETSVILKRGDLKEDLTDEQFRAAALMARWGQLMRREQDWDKTQFDQAYEQLMMFAFSPETSGENDPARAALRQQISTVRAMMARDFGLGTGQ</sequence>
<protein>
    <submittedName>
        <fullName evidence="3">DUF3520 domain-containing protein</fullName>
    </submittedName>
</protein>
<dbReference type="InterPro" id="IPR022156">
    <property type="entry name" value="Uncharacterised_YfbK_N"/>
</dbReference>
<dbReference type="EMBL" id="VXPY01000056">
    <property type="protein sequence ID" value="MYD90315.1"/>
    <property type="molecule type" value="Genomic_DNA"/>
</dbReference>
<evidence type="ECO:0000313" key="3">
    <source>
        <dbReference type="EMBL" id="MYD90315.1"/>
    </source>
</evidence>
<dbReference type="InterPro" id="IPR051173">
    <property type="entry name" value="Ca_channel_alpha-2/delta"/>
</dbReference>
<dbReference type="AlphaFoldDB" id="A0A6B1DU28"/>
<evidence type="ECO:0000259" key="2">
    <source>
        <dbReference type="PROSITE" id="PS50234"/>
    </source>
</evidence>
<comment type="caution">
    <text evidence="3">The sequence shown here is derived from an EMBL/GenBank/DDBJ whole genome shotgun (WGS) entry which is preliminary data.</text>
</comment>
<dbReference type="InterPro" id="IPR021908">
    <property type="entry name" value="YfbK_C"/>
</dbReference>
<dbReference type="SMART" id="SM00327">
    <property type="entry name" value="VWA"/>
    <property type="match status" value="1"/>
</dbReference>
<dbReference type="Gene3D" id="3.40.50.410">
    <property type="entry name" value="von Willebrand factor, type A domain"/>
    <property type="match status" value="1"/>
</dbReference>
<dbReference type="PANTHER" id="PTHR10166:SF37">
    <property type="entry name" value="STOLID, ISOFORM H"/>
    <property type="match status" value="1"/>
</dbReference>
<keyword evidence="1" id="KW-0732">Signal</keyword>
<feature type="domain" description="VWFA" evidence="2">
    <location>
        <begin position="146"/>
        <end position="334"/>
    </location>
</feature>
<dbReference type="InterPro" id="IPR002035">
    <property type="entry name" value="VWF_A"/>
</dbReference>
<reference evidence="3" key="1">
    <citation type="submission" date="2019-09" db="EMBL/GenBank/DDBJ databases">
        <title>Characterisation of the sponge microbiome using genome-centric metagenomics.</title>
        <authorList>
            <person name="Engelberts J.P."/>
            <person name="Robbins S.J."/>
            <person name="De Goeij J.M."/>
            <person name="Aranda M."/>
            <person name="Bell S.C."/>
            <person name="Webster N.S."/>
        </authorList>
    </citation>
    <scope>NUCLEOTIDE SEQUENCE</scope>
    <source>
        <strain evidence="3">SB0662_bin_9</strain>
    </source>
</reference>
<dbReference type="PROSITE" id="PS50234">
    <property type="entry name" value="VWFA"/>
    <property type="match status" value="1"/>
</dbReference>
<organism evidence="3">
    <name type="scientific">Caldilineaceae bacterium SB0662_bin_9</name>
    <dbReference type="NCBI Taxonomy" id="2605258"/>
    <lineage>
        <taxon>Bacteria</taxon>
        <taxon>Bacillati</taxon>
        <taxon>Chloroflexota</taxon>
        <taxon>Caldilineae</taxon>
        <taxon>Caldilineales</taxon>
        <taxon>Caldilineaceae</taxon>
    </lineage>
</organism>
<dbReference type="PANTHER" id="PTHR10166">
    <property type="entry name" value="VOLTAGE-DEPENDENT CALCIUM CHANNEL SUBUNIT ALPHA-2/DELTA-RELATED"/>
    <property type="match status" value="1"/>
</dbReference>
<name>A0A6B1DU28_9CHLR</name>
<gene>
    <name evidence="3" type="ORF">F4Y08_08275</name>
</gene>
<dbReference type="Pfam" id="PF00092">
    <property type="entry name" value="VWA"/>
    <property type="match status" value="1"/>
</dbReference>
<feature type="signal peptide" evidence="1">
    <location>
        <begin position="1"/>
        <end position="20"/>
    </location>
</feature>
<accession>A0A6B1DU28</accession>